<evidence type="ECO:0000256" key="6">
    <source>
        <dbReference type="PIRSR" id="PIRSR004789-51"/>
    </source>
</evidence>
<dbReference type="CDD" id="cd07382">
    <property type="entry name" value="MPP_DR1281"/>
    <property type="match status" value="1"/>
</dbReference>
<dbReference type="EMBL" id="JACQRX010000299">
    <property type="protein sequence ID" value="MBI4252166.1"/>
    <property type="molecule type" value="Genomic_DNA"/>
</dbReference>
<feature type="binding site" evidence="6">
    <location>
        <position position="39"/>
    </location>
    <ligand>
        <name>Fe cation</name>
        <dbReference type="ChEBI" id="CHEBI:24875"/>
        <label>1</label>
    </ligand>
</feature>
<protein>
    <submittedName>
        <fullName evidence="7">TIGR00282 family metallophosphoesterase</fullName>
    </submittedName>
</protein>
<reference evidence="7" key="1">
    <citation type="submission" date="2020-07" db="EMBL/GenBank/DDBJ databases">
        <title>Huge and variable diversity of episymbiotic CPR bacteria and DPANN archaea in groundwater ecosystems.</title>
        <authorList>
            <person name="He C.Y."/>
            <person name="Keren R."/>
            <person name="Whittaker M."/>
            <person name="Farag I.F."/>
            <person name="Doudna J."/>
            <person name="Cate J.H.D."/>
            <person name="Banfield J.F."/>
        </authorList>
    </citation>
    <scope>NUCLEOTIDE SEQUENCE</scope>
    <source>
        <strain evidence="7">NC_groundwater_1370_Ag_S-0.2um_69_93</strain>
    </source>
</reference>
<dbReference type="Proteomes" id="UP000752292">
    <property type="component" value="Unassembled WGS sequence"/>
</dbReference>
<evidence type="ECO:0000313" key="8">
    <source>
        <dbReference type="Proteomes" id="UP000752292"/>
    </source>
</evidence>
<dbReference type="PANTHER" id="PTHR36303">
    <property type="entry name" value="2',3'-CYCLIC-NUCLEOTIDE 2'-PHOSPHODIESTERASE"/>
    <property type="match status" value="1"/>
</dbReference>
<dbReference type="Pfam" id="PF13277">
    <property type="entry name" value="YmdB"/>
    <property type="match status" value="1"/>
</dbReference>
<feature type="binding site" evidence="6">
    <location>
        <position position="40"/>
    </location>
    <ligand>
        <name>Fe cation</name>
        <dbReference type="ChEBI" id="CHEBI:24875"/>
        <label>1</label>
    </ligand>
</feature>
<dbReference type="SUPFAM" id="SSF56300">
    <property type="entry name" value="Metallo-dependent phosphatases"/>
    <property type="match status" value="1"/>
</dbReference>
<evidence type="ECO:0000256" key="3">
    <source>
        <dbReference type="ARBA" id="ARBA00023004"/>
    </source>
</evidence>
<organism evidence="7 8">
    <name type="scientific">Tectimicrobiota bacterium</name>
    <dbReference type="NCBI Taxonomy" id="2528274"/>
    <lineage>
        <taxon>Bacteria</taxon>
        <taxon>Pseudomonadati</taxon>
        <taxon>Nitrospinota/Tectimicrobiota group</taxon>
        <taxon>Candidatus Tectimicrobiota</taxon>
    </lineage>
</organism>
<dbReference type="AlphaFoldDB" id="A0A932ZVK3"/>
<dbReference type="InterPro" id="IPR029052">
    <property type="entry name" value="Metallo-depent_PP-like"/>
</dbReference>
<feature type="binding site" evidence="6">
    <location>
        <position position="177"/>
    </location>
    <ligand>
        <name>Fe cation</name>
        <dbReference type="ChEBI" id="CHEBI:24875"/>
        <label>1</label>
    </ligand>
</feature>
<dbReference type="NCBIfam" id="TIGR00282">
    <property type="entry name" value="TIGR00282 family metallophosphoesterase"/>
    <property type="match status" value="1"/>
</dbReference>
<feature type="binding site" evidence="6">
    <location>
        <position position="175"/>
    </location>
    <ligand>
        <name>Fe cation</name>
        <dbReference type="ChEBI" id="CHEBI:24875"/>
        <label>2</label>
    </ligand>
</feature>
<dbReference type="Gene3D" id="3.60.21.10">
    <property type="match status" value="1"/>
</dbReference>
<feature type="active site" description="Proton donor" evidence="5">
    <location>
        <position position="68"/>
    </location>
</feature>
<dbReference type="FunFam" id="3.60.21.10:FF:000016">
    <property type="entry name" value="Putative metallophosphoesterase"/>
    <property type="match status" value="1"/>
</dbReference>
<feature type="binding site" evidence="6">
    <location>
        <position position="67"/>
    </location>
    <ligand>
        <name>Fe cation</name>
        <dbReference type="ChEBI" id="CHEBI:24875"/>
        <label>2</label>
    </ligand>
</feature>
<comment type="similarity">
    <text evidence="4">Belongs to the YmdB-like family.</text>
</comment>
<evidence type="ECO:0000256" key="1">
    <source>
        <dbReference type="ARBA" id="ARBA00022723"/>
    </source>
</evidence>
<comment type="caution">
    <text evidence="7">The sequence shown here is derived from an EMBL/GenBank/DDBJ whole genome shotgun (WGS) entry which is preliminary data.</text>
</comment>
<name>A0A932ZVK3_UNCTE</name>
<dbReference type="GO" id="GO:0046872">
    <property type="term" value="F:metal ion binding"/>
    <property type="evidence" value="ECO:0007669"/>
    <property type="project" value="UniProtKB-KW"/>
</dbReference>
<gene>
    <name evidence="7" type="ORF">HY618_06865</name>
</gene>
<evidence type="ECO:0000256" key="2">
    <source>
        <dbReference type="ARBA" id="ARBA00022801"/>
    </source>
</evidence>
<evidence type="ECO:0000256" key="5">
    <source>
        <dbReference type="PIRSR" id="PIRSR004789-50"/>
    </source>
</evidence>
<feature type="binding site" evidence="6">
    <location>
        <position position="39"/>
    </location>
    <ligand>
        <name>Fe cation</name>
        <dbReference type="ChEBI" id="CHEBI:24875"/>
        <label>2</label>
    </ligand>
</feature>
<keyword evidence="2" id="KW-0378">Hydrolase</keyword>
<keyword evidence="3" id="KW-0408">Iron</keyword>
<feature type="binding site" evidence="6">
    <location>
        <position position="8"/>
    </location>
    <ligand>
        <name>Fe cation</name>
        <dbReference type="ChEBI" id="CHEBI:24875"/>
        <label>1</label>
    </ligand>
</feature>
<dbReference type="InterPro" id="IPR005235">
    <property type="entry name" value="YmdB-like"/>
</dbReference>
<sequence>MRILFVGDVNGKTGRRMVAARLPLLRRERGVDLCVVNGENAAGGFGITGEMADELFRAGADVITSGNHIWNRKETADLLLHEPRLLRPSNYPPGAPGKGMFVAPTPHGPAAVINLMGRVFMPPVECPFREADRLLGELPPEVRIVLVDIHAEATSEKVALGWHLDGRVSAVLGTHTHVQTADERVLPKGTAYLSDAGMTGPADSVIGIKTSIAVRKFLTGVPVRLEAADGPAQLNGALIEVEPSSGRATSIERIIFREAGQG</sequence>
<dbReference type="GO" id="GO:0004113">
    <property type="term" value="F:2',3'-cyclic-nucleotide 3'-phosphodiesterase activity"/>
    <property type="evidence" value="ECO:0007669"/>
    <property type="project" value="TreeGrafter"/>
</dbReference>
<dbReference type="PANTHER" id="PTHR36303:SF1">
    <property type="entry name" value="2',3'-CYCLIC-NUCLEOTIDE 2'-PHOSPHODIESTERASE"/>
    <property type="match status" value="1"/>
</dbReference>
<proteinExistence type="inferred from homology"/>
<dbReference type="PIRSF" id="PIRSF004789">
    <property type="entry name" value="DR1281"/>
    <property type="match status" value="1"/>
</dbReference>
<accession>A0A932ZVK3</accession>
<evidence type="ECO:0000256" key="4">
    <source>
        <dbReference type="ARBA" id="ARBA00061401"/>
    </source>
</evidence>
<keyword evidence="1 6" id="KW-0479">Metal-binding</keyword>
<evidence type="ECO:0000313" key="7">
    <source>
        <dbReference type="EMBL" id="MBI4252166.1"/>
    </source>
</evidence>
<feature type="binding site" evidence="6">
    <location>
        <position position="150"/>
    </location>
    <ligand>
        <name>Fe cation</name>
        <dbReference type="ChEBI" id="CHEBI:24875"/>
        <label>2</label>
    </ligand>
</feature>